<feature type="region of interest" description="Disordered" evidence="1">
    <location>
        <begin position="1"/>
        <end position="36"/>
    </location>
</feature>
<dbReference type="EMBL" id="BBNO01000008">
    <property type="protein sequence ID" value="GAO11131.1"/>
    <property type="molecule type" value="Genomic_DNA"/>
</dbReference>
<feature type="compositionally biased region" description="Basic residues" evidence="1">
    <location>
        <begin position="98"/>
        <end position="109"/>
    </location>
</feature>
<feature type="region of interest" description="Disordered" evidence="1">
    <location>
        <begin position="81"/>
        <end position="130"/>
    </location>
</feature>
<organism evidence="2 3">
    <name type="scientific">Streptomyces lydicamycinicus</name>
    <dbReference type="NCBI Taxonomy" id="1546107"/>
    <lineage>
        <taxon>Bacteria</taxon>
        <taxon>Bacillati</taxon>
        <taxon>Actinomycetota</taxon>
        <taxon>Actinomycetes</taxon>
        <taxon>Kitasatosporales</taxon>
        <taxon>Streptomycetaceae</taxon>
        <taxon>Streptomyces</taxon>
    </lineage>
</organism>
<evidence type="ECO:0000256" key="1">
    <source>
        <dbReference type="SAM" id="MobiDB-lite"/>
    </source>
</evidence>
<evidence type="ECO:0000313" key="3">
    <source>
        <dbReference type="Proteomes" id="UP000048965"/>
    </source>
</evidence>
<accession>A0A0N7YMB3</accession>
<comment type="caution">
    <text evidence="2">The sequence shown here is derived from an EMBL/GenBank/DDBJ whole genome shotgun (WGS) entry which is preliminary data.</text>
</comment>
<reference evidence="3" key="1">
    <citation type="submission" date="2014-09" db="EMBL/GenBank/DDBJ databases">
        <title>Whole genome shotgun sequence of Streptomyces sp. NBRC 110027.</title>
        <authorList>
            <person name="Komaki H."/>
            <person name="Ichikawa N."/>
            <person name="Katano-Makiyama Y."/>
            <person name="Hosoyama A."/>
            <person name="Hashimoto M."/>
            <person name="Uohara A."/>
            <person name="Kitahashi Y."/>
            <person name="Ohji S."/>
            <person name="Kimura A."/>
            <person name="Yamazoe A."/>
            <person name="Igarashi Y."/>
            <person name="Fujita N."/>
        </authorList>
    </citation>
    <scope>NUCLEOTIDE SEQUENCE [LARGE SCALE GENOMIC DNA]</scope>
    <source>
        <strain evidence="3">NBRC 110027</strain>
    </source>
</reference>
<gene>
    <name evidence="2" type="ORF">TPA0598_08_00420</name>
</gene>
<sequence length="195" mass="21806">MSRRASKHQAALPVTRYQWKPKRQGRPARPGPQDTGAELARLRTENTQLLTAEKEWSLAREILRRAAACFAKEMKRRPAAGTIKGLKAEPKTPTAGRHDHRCKKPRRRKANSEGASSCHQISHDSRRPHRRLRITRLRAGLTHPALDSLDALGRFLRHMPCGTQSGAQYEYGGVVGAVDPVLQGLLTHRAKLPTL</sequence>
<reference evidence="2 3" key="2">
    <citation type="journal article" date="2015" name="Stand. Genomic Sci.">
        <title>Draft genome sequence of marine-derived Streptomyces sp. TP-A0598, a producer of anti-MRSA antibiotic lydicamycins.</title>
        <authorList>
            <person name="Komaki H."/>
            <person name="Ichikawa N."/>
            <person name="Hosoyama A."/>
            <person name="Fujita N."/>
            <person name="Igarashi Y."/>
        </authorList>
    </citation>
    <scope>NUCLEOTIDE SEQUENCE [LARGE SCALE GENOMIC DNA]</scope>
    <source>
        <strain evidence="2 3">NBRC 110027</strain>
    </source>
</reference>
<dbReference type="Proteomes" id="UP000048965">
    <property type="component" value="Unassembled WGS sequence"/>
</dbReference>
<protein>
    <submittedName>
        <fullName evidence="2">Transposase</fullName>
    </submittedName>
</protein>
<keyword evidence="3" id="KW-1185">Reference proteome</keyword>
<evidence type="ECO:0000313" key="2">
    <source>
        <dbReference type="EMBL" id="GAO11131.1"/>
    </source>
</evidence>
<name>A0A0N7YMB3_9ACTN</name>
<dbReference type="AlphaFoldDB" id="A0A0N7YMB3"/>
<proteinExistence type="predicted"/>